<evidence type="ECO:0000256" key="1">
    <source>
        <dbReference type="SAM" id="MobiDB-lite"/>
    </source>
</evidence>
<dbReference type="OrthoDB" id="1546519at2759"/>
<keyword evidence="3" id="KW-1185">Reference proteome</keyword>
<sequence length="440" mass="48025">MTSWSDVVARRPRSGRARPDTTPLAPARNRAPAPARPSPPSAAGERVAPRTWPPPPPPPHPSFDRPRPLASPPRLPETRRTAAETVRHPLSEAEQLSLAFRLSLDDAGGARLNCAMDALAAAFARCATFTVRSDDGEAGPVPRSLQCFARAVIARRRGDDVGAAAAVDDLRVALGDVDALRGPLGDDAIRAIVCDLADPQKIVDIQEVLDLICDIGLATPGPYGKPWREICVVWSASCRKCALSKRRNPPVRRLPGHVRVSELLALFAARNCDATCSAFRNAGSFMAAPELKCDRCRLPPPSLWYDLDFKLKACPLLSVLRLTYDANRSGIIRDAKEIRRVMGMVWRGGAPINAKSLYSSRPRSGGESLGKGKKHLVAVVVYEKGLHFAAFVRARDGSDSWTQHDGRVATDFGSFAAVTERCVEREWLPYVLFYDKLLFS</sequence>
<comment type="caution">
    <text evidence="2">The sequence shown here is derived from an EMBL/GenBank/DDBJ whole genome shotgun (WGS) entry which is preliminary data.</text>
</comment>
<feature type="compositionally biased region" description="Basic and acidic residues" evidence="1">
    <location>
        <begin position="76"/>
        <end position="89"/>
    </location>
</feature>
<evidence type="ECO:0000313" key="2">
    <source>
        <dbReference type="EMBL" id="CAH0375327.1"/>
    </source>
</evidence>
<proteinExistence type="predicted"/>
<feature type="compositionally biased region" description="Pro residues" evidence="1">
    <location>
        <begin position="51"/>
        <end position="61"/>
    </location>
</feature>
<gene>
    <name evidence="2" type="ORF">PECAL_4P26570</name>
</gene>
<organism evidence="2 3">
    <name type="scientific">Pelagomonas calceolata</name>
    <dbReference type="NCBI Taxonomy" id="35677"/>
    <lineage>
        <taxon>Eukaryota</taxon>
        <taxon>Sar</taxon>
        <taxon>Stramenopiles</taxon>
        <taxon>Ochrophyta</taxon>
        <taxon>Pelagophyceae</taxon>
        <taxon>Pelagomonadales</taxon>
        <taxon>Pelagomonadaceae</taxon>
        <taxon>Pelagomonas</taxon>
    </lineage>
</organism>
<dbReference type="EMBL" id="CAKKNE010000004">
    <property type="protein sequence ID" value="CAH0375327.1"/>
    <property type="molecule type" value="Genomic_DNA"/>
</dbReference>
<dbReference type="Proteomes" id="UP000789595">
    <property type="component" value="Unassembled WGS sequence"/>
</dbReference>
<dbReference type="AlphaFoldDB" id="A0A8J2SWJ8"/>
<protein>
    <submittedName>
        <fullName evidence="2">Uncharacterized protein</fullName>
    </submittedName>
</protein>
<feature type="compositionally biased region" description="Low complexity" evidence="1">
    <location>
        <begin position="23"/>
        <end position="33"/>
    </location>
</feature>
<reference evidence="2" key="1">
    <citation type="submission" date="2021-11" db="EMBL/GenBank/DDBJ databases">
        <authorList>
            <consortium name="Genoscope - CEA"/>
            <person name="William W."/>
        </authorList>
    </citation>
    <scope>NUCLEOTIDE SEQUENCE</scope>
</reference>
<accession>A0A8J2SWJ8</accession>
<feature type="region of interest" description="Disordered" evidence="1">
    <location>
        <begin position="1"/>
        <end position="89"/>
    </location>
</feature>
<evidence type="ECO:0000313" key="3">
    <source>
        <dbReference type="Proteomes" id="UP000789595"/>
    </source>
</evidence>
<name>A0A8J2SWJ8_9STRA</name>